<feature type="compositionally biased region" description="Basic residues" evidence="9">
    <location>
        <begin position="563"/>
        <end position="574"/>
    </location>
</feature>
<feature type="compositionally biased region" description="Polar residues" evidence="9">
    <location>
        <begin position="104"/>
        <end position="115"/>
    </location>
</feature>
<dbReference type="InterPro" id="IPR050236">
    <property type="entry name" value="Ser_Thr_kinase_AGC"/>
</dbReference>
<dbReference type="PANTHER" id="PTHR24356">
    <property type="entry name" value="SERINE/THREONINE-PROTEIN KINASE"/>
    <property type="match status" value="1"/>
</dbReference>
<dbReference type="Pfam" id="PF00069">
    <property type="entry name" value="Pkinase"/>
    <property type="match status" value="1"/>
</dbReference>
<feature type="compositionally biased region" description="Polar residues" evidence="9">
    <location>
        <begin position="214"/>
        <end position="224"/>
    </location>
</feature>
<dbReference type="InterPro" id="IPR011009">
    <property type="entry name" value="Kinase-like_dom_sf"/>
</dbReference>
<proteinExistence type="predicted"/>
<dbReference type="Proteomes" id="UP000054399">
    <property type="component" value="Unassembled WGS sequence"/>
</dbReference>
<evidence type="ECO:0000256" key="4">
    <source>
        <dbReference type="ARBA" id="ARBA00022741"/>
    </source>
</evidence>
<dbReference type="SMART" id="SM00220">
    <property type="entry name" value="S_TKc"/>
    <property type="match status" value="1"/>
</dbReference>
<dbReference type="GeneID" id="91989071"/>
<evidence type="ECO:0000256" key="7">
    <source>
        <dbReference type="ARBA" id="ARBA00047899"/>
    </source>
</evidence>
<dbReference type="Gene3D" id="3.30.200.20">
    <property type="entry name" value="Phosphorylase Kinase, domain 1"/>
    <property type="match status" value="2"/>
</dbReference>
<keyword evidence="6" id="KW-0067">ATP-binding</keyword>
<feature type="compositionally biased region" description="Gly residues" evidence="9">
    <location>
        <begin position="1140"/>
        <end position="1153"/>
    </location>
</feature>
<dbReference type="InterPro" id="IPR000719">
    <property type="entry name" value="Prot_kinase_dom"/>
</dbReference>
<comment type="catalytic activity">
    <reaction evidence="8">
        <text>L-seryl-[protein] + ATP = O-phospho-L-seryl-[protein] + ADP + H(+)</text>
        <dbReference type="Rhea" id="RHEA:17989"/>
        <dbReference type="Rhea" id="RHEA-COMP:9863"/>
        <dbReference type="Rhea" id="RHEA-COMP:11604"/>
        <dbReference type="ChEBI" id="CHEBI:15378"/>
        <dbReference type="ChEBI" id="CHEBI:29999"/>
        <dbReference type="ChEBI" id="CHEBI:30616"/>
        <dbReference type="ChEBI" id="CHEBI:83421"/>
        <dbReference type="ChEBI" id="CHEBI:456216"/>
        <dbReference type="EC" id="2.7.11.1"/>
    </reaction>
</comment>
<dbReference type="PROSITE" id="PS00108">
    <property type="entry name" value="PROTEIN_KINASE_ST"/>
    <property type="match status" value="1"/>
</dbReference>
<evidence type="ECO:0000256" key="2">
    <source>
        <dbReference type="ARBA" id="ARBA00022527"/>
    </source>
</evidence>
<evidence type="ECO:0000256" key="5">
    <source>
        <dbReference type="ARBA" id="ARBA00022777"/>
    </source>
</evidence>
<feature type="compositionally biased region" description="Basic and acidic residues" evidence="9">
    <location>
        <begin position="551"/>
        <end position="562"/>
    </location>
</feature>
<dbReference type="PROSITE" id="PS50011">
    <property type="entry name" value="PROTEIN_KINASE_DOM"/>
    <property type="match status" value="1"/>
</dbReference>
<feature type="compositionally biased region" description="Low complexity" evidence="9">
    <location>
        <begin position="355"/>
        <end position="368"/>
    </location>
</feature>
<feature type="compositionally biased region" description="Low complexity" evidence="9">
    <location>
        <begin position="1"/>
        <end position="10"/>
    </location>
</feature>
<accession>A0ABR3BWR4</accession>
<protein>
    <recommendedName>
        <fullName evidence="1">non-specific serine/threonine protein kinase</fullName>
        <ecNumber evidence="1">2.7.11.1</ecNumber>
    </recommendedName>
</protein>
<dbReference type="SUPFAM" id="SSF56112">
    <property type="entry name" value="Protein kinase-like (PK-like)"/>
    <property type="match status" value="2"/>
</dbReference>
<evidence type="ECO:0000256" key="9">
    <source>
        <dbReference type="SAM" id="MobiDB-lite"/>
    </source>
</evidence>
<dbReference type="RefSeq" id="XP_066615541.1">
    <property type="nucleotide sequence ID" value="XM_066756764.1"/>
</dbReference>
<feature type="compositionally biased region" description="Polar residues" evidence="9">
    <location>
        <begin position="405"/>
        <end position="430"/>
    </location>
</feature>
<keyword evidence="4" id="KW-0547">Nucleotide-binding</keyword>
<feature type="compositionally biased region" description="Basic and acidic residues" evidence="9">
    <location>
        <begin position="248"/>
        <end position="259"/>
    </location>
</feature>
<feature type="compositionally biased region" description="Polar residues" evidence="9">
    <location>
        <begin position="59"/>
        <end position="73"/>
    </location>
</feature>
<evidence type="ECO:0000313" key="11">
    <source>
        <dbReference type="EMBL" id="KAL0252821.1"/>
    </source>
</evidence>
<gene>
    <name evidence="11" type="ORF">I308_102213</name>
</gene>
<comment type="catalytic activity">
    <reaction evidence="7">
        <text>L-threonyl-[protein] + ATP = O-phospho-L-threonyl-[protein] + ADP + H(+)</text>
        <dbReference type="Rhea" id="RHEA:46608"/>
        <dbReference type="Rhea" id="RHEA-COMP:11060"/>
        <dbReference type="Rhea" id="RHEA-COMP:11605"/>
        <dbReference type="ChEBI" id="CHEBI:15378"/>
        <dbReference type="ChEBI" id="CHEBI:30013"/>
        <dbReference type="ChEBI" id="CHEBI:30616"/>
        <dbReference type="ChEBI" id="CHEBI:61977"/>
        <dbReference type="ChEBI" id="CHEBI:456216"/>
        <dbReference type="EC" id="2.7.11.1"/>
    </reaction>
</comment>
<dbReference type="Gene3D" id="1.10.510.10">
    <property type="entry name" value="Transferase(Phosphotransferase) domain 1"/>
    <property type="match status" value="1"/>
</dbReference>
<feature type="compositionally biased region" description="Basic and acidic residues" evidence="9">
    <location>
        <begin position="495"/>
        <end position="508"/>
    </location>
</feature>
<sequence>MASSLTVSPSSSPPPSSPYSHLIAPTITRNHSSSSSRSTTTCSSTSSVQAAPMRPPPIETSTAATSRSQLPSNRHSENEAEHDTTYTSPGLSVGGRGGLARNGPRSNRLGTSPQTRHVPLSIGALSPSPSPILNVGSKRQSNTEPVSGTSPSTPLSKSFLAQQDASPSSSTIPLRVTISVDPNDRLSHDRESHSVERHRTQGHSPVRGRHGHLSTPSSPTSSYRALTGKPRTLSVDAGQNWGGNQRSRARDGDDRERRQSQVSSASSGGLKKHSLDDWVLGEELGVGSYSTVYCVTPSAGTHSPSSPQPARKYALKVIDQAHLIQEKKVKYAMVERDALIRLSDPRHSKGHKRGTSSSSSTGHTQTGSAGKRKSTASIGGQSSVASVSGGVVSNSKKDTRDRLSIVTTSSAPSSPILTASSDSAQFSPTAVSGGGGNVKGRRPSRSAEPPTPVQEQTEMLIRDGEEDRQETPPREWDRDRGGWDNITRSRPPSPVREESMESGEKGKDEEEPGGTGSASAELGAAIHLTLPPPQIPSTPEPRGGSPLLSADAHRTSREIPRDRSHHPTPKRRRQSLAPSERSVKSASTYGKMSAVAHPGVVRLYSTFNDSSSLYFVLSLASNGELASIIRKYGSLDIASARYYAAQLIDTLEFVHSRGVIHRDLKPENILLDGDMRIKITDFGSAKIIAKEEPVVDDNSRSRSFVGSADFVSPEVLRNEVATTASDIWAFGCILYQFICGKPPFRGATDYLTFQKILKREMEFPEGMDEDAKSLIDIILNLEPNLRPSIAFIKTHSFFQSIDFSSLWTIPAPPISSGLRGPPSKSSTLAQLEASDIWGVFEGSDVGDEDEEGFEYDDAASLRPEGGGGAVEGIEEPLFDTHAAASAVRHVDHSKLYSPRKHIDLGEDLSPPRAAYAGGGRRKKEKGGGKARGWSHGSESSGGNRSALAGWLEAIKFGGNGGSGSATSVAASDMVRTPGTGTGASTVGSRPGSRAGLPSFALGHGLGLRSNRESRTSMRSDEARDRSMSLGGLQMNMSKASEFDKWTPLLLANESIIFTSPITLRTSSPALQLHLPAFLLPAPKKRQLVLTDFPRLLMIKDDTEADAGDPAGSGSGAGSSSLSQGGNSGGGTDESSVAAAAGGGGGGGGGGGHGSLRIKGEAVFVPRPATATGTPTAKGSGYSTVPNAVMDVQEKGTKGFTVQTPGMVYYCHVDSGELREKWMAAIHRVRL</sequence>
<dbReference type="EMBL" id="ATAM02000003">
    <property type="protein sequence ID" value="KAL0252821.1"/>
    <property type="molecule type" value="Genomic_DNA"/>
</dbReference>
<feature type="region of interest" description="Disordered" evidence="9">
    <location>
        <begin position="342"/>
        <end position="589"/>
    </location>
</feature>
<evidence type="ECO:0000256" key="6">
    <source>
        <dbReference type="ARBA" id="ARBA00022840"/>
    </source>
</evidence>
<feature type="region of interest" description="Disordered" evidence="9">
    <location>
        <begin position="901"/>
        <end position="944"/>
    </location>
</feature>
<evidence type="ECO:0000259" key="10">
    <source>
        <dbReference type="PROSITE" id="PS50011"/>
    </source>
</evidence>
<keyword evidence="12" id="KW-1185">Reference proteome</keyword>
<feature type="region of interest" description="Disordered" evidence="9">
    <location>
        <begin position="1103"/>
        <end position="1156"/>
    </location>
</feature>
<keyword evidence="3" id="KW-0808">Transferase</keyword>
<evidence type="ECO:0000256" key="8">
    <source>
        <dbReference type="ARBA" id="ARBA00048679"/>
    </source>
</evidence>
<name>A0ABR3BWR4_9TREE</name>
<evidence type="ECO:0000256" key="1">
    <source>
        <dbReference type="ARBA" id="ARBA00012513"/>
    </source>
</evidence>
<feature type="compositionally biased region" description="Basic and acidic residues" evidence="9">
    <location>
        <begin position="74"/>
        <end position="84"/>
    </location>
</feature>
<keyword evidence="5" id="KW-0418">Kinase</keyword>
<dbReference type="EC" id="2.7.11.1" evidence="1"/>
<organism evidence="11 12">
    <name type="scientific">Cryptococcus tetragattii IND107</name>
    <dbReference type="NCBI Taxonomy" id="1296105"/>
    <lineage>
        <taxon>Eukaryota</taxon>
        <taxon>Fungi</taxon>
        <taxon>Dikarya</taxon>
        <taxon>Basidiomycota</taxon>
        <taxon>Agaricomycotina</taxon>
        <taxon>Tremellomycetes</taxon>
        <taxon>Tremellales</taxon>
        <taxon>Cryptococcaceae</taxon>
        <taxon>Cryptococcus</taxon>
        <taxon>Cryptococcus gattii species complex</taxon>
    </lineage>
</organism>
<keyword evidence="2" id="KW-0723">Serine/threonine-protein kinase</keyword>
<feature type="compositionally biased region" description="Basic and acidic residues" evidence="9">
    <location>
        <begin position="460"/>
        <end position="482"/>
    </location>
</feature>
<feature type="compositionally biased region" description="Basic and acidic residues" evidence="9">
    <location>
        <begin position="182"/>
        <end position="199"/>
    </location>
</feature>
<feature type="compositionally biased region" description="Pro residues" evidence="9">
    <location>
        <begin position="530"/>
        <end position="539"/>
    </location>
</feature>
<reference evidence="11 12" key="2">
    <citation type="submission" date="2024-01" db="EMBL/GenBank/DDBJ databases">
        <title>Comparative genomics of Cryptococcus and Kwoniella reveals pathogenesis evolution and contrasting modes of karyotype evolution via chromosome fusion or intercentromeric recombination.</title>
        <authorList>
            <person name="Coelho M.A."/>
            <person name="David-Palma M."/>
            <person name="Shea T."/>
            <person name="Bowers K."/>
            <person name="Mcginley-Smith S."/>
            <person name="Mohammad A.W."/>
            <person name="Gnirke A."/>
            <person name="Yurkov A.M."/>
            <person name="Nowrousian M."/>
            <person name="Sun S."/>
            <person name="Cuomo C.A."/>
            <person name="Heitman J."/>
        </authorList>
    </citation>
    <scope>NUCLEOTIDE SEQUENCE [LARGE SCALE GENOMIC DNA]</scope>
    <source>
        <strain evidence="11 12">IND107</strain>
    </source>
</reference>
<dbReference type="InterPro" id="IPR008271">
    <property type="entry name" value="Ser/Thr_kinase_AS"/>
</dbReference>
<evidence type="ECO:0000256" key="3">
    <source>
        <dbReference type="ARBA" id="ARBA00022679"/>
    </source>
</evidence>
<dbReference type="PANTHER" id="PTHR24356:SF163">
    <property type="entry name" value="3-PHOSPHOINOSITIDE-DEPENDENT PROTEIN KINASE 1-RELATED"/>
    <property type="match status" value="1"/>
</dbReference>
<comment type="caution">
    <text evidence="11">The sequence shown here is derived from an EMBL/GenBank/DDBJ whole genome shotgun (WGS) entry which is preliminary data.</text>
</comment>
<reference evidence="12" key="1">
    <citation type="submission" date="2015-01" db="EMBL/GenBank/DDBJ databases">
        <title>The Genome Sequence of Cryptococcus gattii MMRL2647.</title>
        <authorList>
            <consortium name="The Broad Institute Genomics Platform"/>
            <person name="Cuomo C."/>
            <person name="Litvintseva A."/>
            <person name="Chen Y."/>
            <person name="Heitman J."/>
            <person name="Sun S."/>
            <person name="Springer D."/>
            <person name="Dromer F."/>
            <person name="Young S."/>
            <person name="Zeng Q."/>
            <person name="Gargeya S."/>
            <person name="Abouelleil A."/>
            <person name="Alvarado L."/>
            <person name="Chapman S.B."/>
            <person name="Gainer-Dewar J."/>
            <person name="Goldberg J."/>
            <person name="Griggs A."/>
            <person name="Gujja S."/>
            <person name="Hansen M."/>
            <person name="Howarth C."/>
            <person name="Imamovic A."/>
            <person name="Larimer J."/>
            <person name="Murphy C."/>
            <person name="Naylor J."/>
            <person name="Pearson M."/>
            <person name="Priest M."/>
            <person name="Roberts A."/>
            <person name="Saif S."/>
            <person name="Shea T."/>
            <person name="Sykes S."/>
            <person name="Wortman J."/>
            <person name="Nusbaum C."/>
            <person name="Birren B."/>
        </authorList>
    </citation>
    <scope>NUCLEOTIDE SEQUENCE [LARGE SCALE GENOMIC DNA]</scope>
    <source>
        <strain evidence="12">IND107</strain>
    </source>
</reference>
<feature type="region of interest" description="Disordered" evidence="9">
    <location>
        <begin position="1"/>
        <end position="272"/>
    </location>
</feature>
<evidence type="ECO:0000313" key="12">
    <source>
        <dbReference type="Proteomes" id="UP000054399"/>
    </source>
</evidence>
<feature type="domain" description="Protein kinase" evidence="10">
    <location>
        <begin position="507"/>
        <end position="798"/>
    </location>
</feature>
<feature type="compositionally biased region" description="Low complexity" evidence="9">
    <location>
        <begin position="32"/>
        <end position="47"/>
    </location>
</feature>
<feature type="compositionally biased region" description="Polar residues" evidence="9">
    <location>
        <begin position="137"/>
        <end position="172"/>
    </location>
</feature>
<feature type="compositionally biased region" description="Low complexity" evidence="9">
    <location>
        <begin position="377"/>
        <end position="394"/>
    </location>
</feature>